<evidence type="ECO:0000256" key="3">
    <source>
        <dbReference type="ARBA" id="ARBA00022692"/>
    </source>
</evidence>
<dbReference type="InterPro" id="IPR050448">
    <property type="entry name" value="OpgB/LTA_synthase_biosynth"/>
</dbReference>
<feature type="domain" description="Sulfatase N-terminal" evidence="7">
    <location>
        <begin position="228"/>
        <end position="510"/>
    </location>
</feature>
<protein>
    <submittedName>
        <fullName evidence="8">Phosphoglycerol transferase MdoB</fullName>
    </submittedName>
</protein>
<evidence type="ECO:0000256" key="5">
    <source>
        <dbReference type="ARBA" id="ARBA00023136"/>
    </source>
</evidence>
<dbReference type="SUPFAM" id="SSF53649">
    <property type="entry name" value="Alkaline phosphatase-like"/>
    <property type="match status" value="1"/>
</dbReference>
<keyword evidence="5 6" id="KW-0472">Membrane</keyword>
<comment type="subcellular location">
    <subcellularLocation>
        <location evidence="1">Cell membrane</location>
        <topology evidence="1">Multi-pass membrane protein</topology>
    </subcellularLocation>
</comment>
<keyword evidence="3 6" id="KW-0812">Transmembrane</keyword>
<feature type="transmembrane region" description="Helical" evidence="6">
    <location>
        <begin position="143"/>
        <end position="165"/>
    </location>
</feature>
<dbReference type="RefSeq" id="WP_093141959.1">
    <property type="nucleotide sequence ID" value="NZ_FOXF01000019.1"/>
</dbReference>
<evidence type="ECO:0000259" key="7">
    <source>
        <dbReference type="Pfam" id="PF00884"/>
    </source>
</evidence>
<evidence type="ECO:0000256" key="6">
    <source>
        <dbReference type="SAM" id="Phobius"/>
    </source>
</evidence>
<feature type="transmembrane region" description="Helical" evidence="6">
    <location>
        <begin position="33"/>
        <end position="53"/>
    </location>
</feature>
<dbReference type="Pfam" id="PF00884">
    <property type="entry name" value="Sulfatase"/>
    <property type="match status" value="1"/>
</dbReference>
<dbReference type="AlphaFoldDB" id="A0A662ZKH0"/>
<accession>A0A662ZKH0</accession>
<evidence type="ECO:0000256" key="4">
    <source>
        <dbReference type="ARBA" id="ARBA00022989"/>
    </source>
</evidence>
<dbReference type="GO" id="GO:0005886">
    <property type="term" value="C:plasma membrane"/>
    <property type="evidence" value="ECO:0007669"/>
    <property type="project" value="UniProtKB-SubCell"/>
</dbReference>
<evidence type="ECO:0000313" key="8">
    <source>
        <dbReference type="EMBL" id="SFP38063.1"/>
    </source>
</evidence>
<keyword evidence="4 6" id="KW-1133">Transmembrane helix</keyword>
<keyword evidence="9" id="KW-1185">Reference proteome</keyword>
<keyword evidence="2" id="KW-1003">Cell membrane</keyword>
<dbReference type="InterPro" id="IPR017850">
    <property type="entry name" value="Alkaline_phosphatase_core_sf"/>
</dbReference>
<evidence type="ECO:0000313" key="9">
    <source>
        <dbReference type="Proteomes" id="UP000243745"/>
    </source>
</evidence>
<feature type="transmembrane region" description="Helical" evidence="6">
    <location>
        <begin position="105"/>
        <end position="131"/>
    </location>
</feature>
<reference evidence="8 9" key="1">
    <citation type="submission" date="2016-10" db="EMBL/GenBank/DDBJ databases">
        <authorList>
            <person name="Varghese N."/>
            <person name="Submissions S."/>
        </authorList>
    </citation>
    <scope>NUCLEOTIDE SEQUENCE [LARGE SCALE GENOMIC DNA]</scope>
    <source>
        <strain evidence="8 9">DSM 1361</strain>
    </source>
</reference>
<feature type="transmembrane region" description="Helical" evidence="6">
    <location>
        <begin position="59"/>
        <end position="76"/>
    </location>
</feature>
<feature type="transmembrane region" description="Helical" evidence="6">
    <location>
        <begin position="6"/>
        <end position="24"/>
    </location>
</feature>
<evidence type="ECO:0000256" key="2">
    <source>
        <dbReference type="ARBA" id="ARBA00022475"/>
    </source>
</evidence>
<dbReference type="GO" id="GO:0016740">
    <property type="term" value="F:transferase activity"/>
    <property type="evidence" value="ECO:0007669"/>
    <property type="project" value="UniProtKB-KW"/>
</dbReference>
<dbReference type="PANTHER" id="PTHR47371">
    <property type="entry name" value="LIPOTEICHOIC ACID SYNTHASE"/>
    <property type="match status" value="1"/>
</dbReference>
<dbReference type="InterPro" id="IPR000917">
    <property type="entry name" value="Sulfatase_N"/>
</dbReference>
<dbReference type="Gene3D" id="3.40.720.10">
    <property type="entry name" value="Alkaline Phosphatase, subunit A"/>
    <property type="match status" value="1"/>
</dbReference>
<dbReference type="CDD" id="cd16015">
    <property type="entry name" value="LTA_synthase"/>
    <property type="match status" value="1"/>
</dbReference>
<proteinExistence type="predicted"/>
<sequence>MVLPYIVGAGVLCAAVCFMGEFLVKPGIHHKMFGIRLLLIHLSIFYFLYGLMLLFTGRIVFSAAVTVLVYFILIVINNAKYLSLREPLVFSDYDYFTDAFRFPRLYFPFLGVTGILGIIMAAAIIILGFCIDSSYVDRFGDPVAAATIIGGEFLCLLILFLLRDIKKQNTFCIRTDIDNMGFAVFLWSYFLAYLDKPQVKSPFEMSGEENEKQERNNRADDSDIAVQPNLIAIQSESFFDPRKWNANIREDILRDFDEICSESVSFGKMEVPAWGANTIRTEFSFLTGISPEDMKGHRFSPYQISSTRWPVASFVNMLKRKGYHTVCIHPYYSGFYHRDVIFRKWEFDEFLDIRSFGDAERFGPYVADSAIANKLMELCDEWNGRQPLFVFMITMENHGPLNLESITESECQKYFKEPVSFHDYKDLAVYLRHLANENSMLKTLKDNFEKKNYPVSMVFYGDHVPILPKAYELMGEPEGRVPYFIWNSSSSHKGERVDSIEQKKTDTVVSSLAVRWLNRFKK</sequence>
<keyword evidence="8" id="KW-0808">Transferase</keyword>
<dbReference type="OrthoDB" id="5363296at2"/>
<dbReference type="EMBL" id="FOXF01000019">
    <property type="protein sequence ID" value="SFP38063.1"/>
    <property type="molecule type" value="Genomic_DNA"/>
</dbReference>
<dbReference type="Proteomes" id="UP000243745">
    <property type="component" value="Unassembled WGS sequence"/>
</dbReference>
<dbReference type="PANTHER" id="PTHR47371:SF3">
    <property type="entry name" value="PHOSPHOGLYCEROL TRANSFERASE I"/>
    <property type="match status" value="1"/>
</dbReference>
<gene>
    <name evidence="8" type="ORF">SAMN02910344_01233</name>
</gene>
<evidence type="ECO:0000256" key="1">
    <source>
        <dbReference type="ARBA" id="ARBA00004651"/>
    </source>
</evidence>
<name>A0A662ZKH0_9GAMM</name>
<organism evidence="8 9">
    <name type="scientific">Ruminobacter amylophilus</name>
    <dbReference type="NCBI Taxonomy" id="867"/>
    <lineage>
        <taxon>Bacteria</taxon>
        <taxon>Pseudomonadati</taxon>
        <taxon>Pseudomonadota</taxon>
        <taxon>Gammaproteobacteria</taxon>
        <taxon>Aeromonadales</taxon>
        <taxon>Succinivibrionaceae</taxon>
        <taxon>Ruminobacter</taxon>
    </lineage>
</organism>